<dbReference type="GO" id="GO:0006799">
    <property type="term" value="P:polyphosphate biosynthetic process"/>
    <property type="evidence" value="ECO:0007669"/>
    <property type="project" value="InterPro"/>
</dbReference>
<dbReference type="KEGG" id="hhs:HHS_03970"/>
<dbReference type="InterPro" id="IPR003414">
    <property type="entry name" value="PP_kinase"/>
</dbReference>
<dbReference type="PANTHER" id="PTHR30218">
    <property type="entry name" value="POLYPHOSPHATE KINASE"/>
    <property type="match status" value="1"/>
</dbReference>
<dbReference type="eggNOG" id="COG0855">
    <property type="taxonomic scope" value="Bacteria"/>
</dbReference>
<keyword evidence="2" id="KW-0808">Transferase</keyword>
<dbReference type="SUPFAM" id="SSF143724">
    <property type="entry name" value="PHP14-like"/>
    <property type="match status" value="1"/>
</dbReference>
<dbReference type="PANTHER" id="PTHR30218:SF0">
    <property type="entry name" value="POLYPHOSPHATE KINASE"/>
    <property type="match status" value="1"/>
</dbReference>
<organism evidence="2 3">
    <name type="scientific">Candidatus Pantoea carbekii</name>
    <dbReference type="NCBI Taxonomy" id="1235990"/>
    <lineage>
        <taxon>Bacteria</taxon>
        <taxon>Pseudomonadati</taxon>
        <taxon>Pseudomonadota</taxon>
        <taxon>Gammaproteobacteria</taxon>
        <taxon>Enterobacterales</taxon>
        <taxon>Erwiniaceae</taxon>
        <taxon>Pantoea</taxon>
    </lineage>
</organism>
<evidence type="ECO:0000313" key="3">
    <source>
        <dbReference type="Proteomes" id="UP000016900"/>
    </source>
</evidence>
<keyword evidence="2" id="KW-0418">Kinase</keyword>
<dbReference type="GO" id="GO:0008976">
    <property type="term" value="F:polyphosphate kinase activity"/>
    <property type="evidence" value="ECO:0007669"/>
    <property type="project" value="UniProtKB-EC"/>
</dbReference>
<dbReference type="EMBL" id="AP012554">
    <property type="protein sequence ID" value="BAO00367.1"/>
    <property type="molecule type" value="Genomic_DNA"/>
</dbReference>
<dbReference type="EC" id="2.7.4.1" evidence="2"/>
<dbReference type="AlphaFoldDB" id="U3U7I4"/>
<dbReference type="InterPro" id="IPR036830">
    <property type="entry name" value="PP_kinase_middle_dom_sf"/>
</dbReference>
<name>U3U7I4_9GAMM</name>
<dbReference type="PATRIC" id="fig|1235990.3.peg.393"/>
<reference evidence="2 3" key="1">
    <citation type="submission" date="2012-10" db="EMBL/GenBank/DDBJ databases">
        <title>Genome sequence of the symbiont of the pentatomidae stink bug Halyomorpha halys.</title>
        <authorList>
            <person name="Kobayashi H."/>
            <person name="Fujii-Muramatsu R."/>
            <person name="Takeishi K."/>
            <person name="Noda H."/>
        </authorList>
    </citation>
    <scope>NUCLEOTIDE SEQUENCE [LARGE SCALE GENOMIC DNA]</scope>
</reference>
<feature type="domain" description="Polyphosphate kinase middle" evidence="1">
    <location>
        <begin position="4"/>
        <end position="153"/>
    </location>
</feature>
<accession>U3U7I4</accession>
<evidence type="ECO:0000259" key="1">
    <source>
        <dbReference type="Pfam" id="PF02503"/>
    </source>
</evidence>
<dbReference type="Pfam" id="PF02503">
    <property type="entry name" value="PP_kinase"/>
    <property type="match status" value="1"/>
</dbReference>
<gene>
    <name evidence="2" type="primary">ppk</name>
    <name evidence="2" type="ORF">HHS_03970</name>
</gene>
<keyword evidence="3" id="KW-1185">Reference proteome</keyword>
<proteinExistence type="predicted"/>
<dbReference type="Gene3D" id="3.30.1840.10">
    <property type="entry name" value="Polyphosphate kinase middle domain"/>
    <property type="match status" value="1"/>
</dbReference>
<dbReference type="Proteomes" id="UP000016900">
    <property type="component" value="Chromosome"/>
</dbReference>
<dbReference type="GO" id="GO:0009358">
    <property type="term" value="C:polyphosphate kinase complex"/>
    <property type="evidence" value="ECO:0007669"/>
    <property type="project" value="InterPro"/>
</dbReference>
<evidence type="ECO:0000313" key="2">
    <source>
        <dbReference type="EMBL" id="BAO00367.1"/>
    </source>
</evidence>
<sequence>MIILNLAIEIIYKGNIRYALLKIPSDKVTRFVHLPSQSFNKSNSMILLDNILRYCLDEIFNGFFNYDILNAFSMKMTRDSEYDLVTEMMESSLLELMSSKLKQPLKAQPVRFVYQSNMPSPMIKLLCHQLSISNYNSVVPGSRYHNFKDFIKFPNIGKKSRPSSIAFYSSPWL</sequence>
<protein>
    <submittedName>
        <fullName evidence="2">Polyphosphate kinase</fullName>
        <ecNumber evidence="2">2.7.4.1</ecNumber>
    </submittedName>
</protein>
<dbReference type="InterPro" id="IPR024953">
    <property type="entry name" value="PP_kinase_middle"/>
</dbReference>